<name>A0ACC3C7G9_PYRYE</name>
<reference evidence="1" key="1">
    <citation type="submission" date="2019-11" db="EMBL/GenBank/DDBJ databases">
        <title>Nori genome reveals adaptations in red seaweeds to the harsh intertidal environment.</title>
        <authorList>
            <person name="Wang D."/>
            <person name="Mao Y."/>
        </authorList>
    </citation>
    <scope>NUCLEOTIDE SEQUENCE</scope>
    <source>
        <tissue evidence="1">Gametophyte</tissue>
    </source>
</reference>
<dbReference type="Proteomes" id="UP000798662">
    <property type="component" value="Chromosome 2"/>
</dbReference>
<proteinExistence type="predicted"/>
<keyword evidence="2" id="KW-1185">Reference proteome</keyword>
<dbReference type="EMBL" id="CM020619">
    <property type="protein sequence ID" value="KAK1865925.1"/>
    <property type="molecule type" value="Genomic_DNA"/>
</dbReference>
<accession>A0ACC3C7G9</accession>
<protein>
    <submittedName>
        <fullName evidence="1">Uncharacterized protein</fullName>
    </submittedName>
</protein>
<evidence type="ECO:0000313" key="1">
    <source>
        <dbReference type="EMBL" id="KAK1865925.1"/>
    </source>
</evidence>
<evidence type="ECO:0000313" key="2">
    <source>
        <dbReference type="Proteomes" id="UP000798662"/>
    </source>
</evidence>
<sequence length="159" mass="17049">MLWRRPRRPTPTNCLAALPDGSDSRVGTKGGRLNGGQRQPVCTARALVGGPAFLLADDAMASLDTHPGAGGARHTPPRRRHSRDGGNCLPAVYGTGCRCHCGGRGGRPRRRDEVRRLAISNAEVKEASHGADAELSETADNIIRTVTTLGVQREFLCRF</sequence>
<comment type="caution">
    <text evidence="1">The sequence shown here is derived from an EMBL/GenBank/DDBJ whole genome shotgun (WGS) entry which is preliminary data.</text>
</comment>
<gene>
    <name evidence="1" type="ORF">I4F81_008447</name>
</gene>
<organism evidence="1 2">
    <name type="scientific">Pyropia yezoensis</name>
    <name type="common">Susabi-nori</name>
    <name type="synonym">Porphyra yezoensis</name>
    <dbReference type="NCBI Taxonomy" id="2788"/>
    <lineage>
        <taxon>Eukaryota</taxon>
        <taxon>Rhodophyta</taxon>
        <taxon>Bangiophyceae</taxon>
        <taxon>Bangiales</taxon>
        <taxon>Bangiaceae</taxon>
        <taxon>Pyropia</taxon>
    </lineage>
</organism>